<proteinExistence type="predicted"/>
<feature type="binding site" evidence="5">
    <location>
        <position position="50"/>
    </location>
    <ligand>
        <name>ATP</name>
        <dbReference type="ChEBI" id="CHEBI:30616"/>
    </ligand>
</feature>
<dbReference type="InterPro" id="IPR011009">
    <property type="entry name" value="Kinase-like_dom_sf"/>
</dbReference>
<feature type="region of interest" description="Disordered" evidence="6">
    <location>
        <begin position="442"/>
        <end position="576"/>
    </location>
</feature>
<organism evidence="8 9">
    <name type="scientific">Streptosporangium longisporum</name>
    <dbReference type="NCBI Taxonomy" id="46187"/>
    <lineage>
        <taxon>Bacteria</taxon>
        <taxon>Bacillati</taxon>
        <taxon>Actinomycetota</taxon>
        <taxon>Actinomycetes</taxon>
        <taxon>Streptosporangiales</taxon>
        <taxon>Streptosporangiaceae</taxon>
        <taxon>Streptosporangium</taxon>
    </lineage>
</organism>
<evidence type="ECO:0000256" key="3">
    <source>
        <dbReference type="ARBA" id="ARBA00022777"/>
    </source>
</evidence>
<dbReference type="Gene3D" id="1.10.510.10">
    <property type="entry name" value="Transferase(Phosphotransferase) domain 1"/>
    <property type="match status" value="1"/>
</dbReference>
<dbReference type="InterPro" id="IPR008271">
    <property type="entry name" value="Ser/Thr_kinase_AS"/>
</dbReference>
<dbReference type="Pfam" id="PF00069">
    <property type="entry name" value="Pkinase"/>
    <property type="match status" value="1"/>
</dbReference>
<dbReference type="PROSITE" id="PS50011">
    <property type="entry name" value="PROTEIN_KINASE_DOM"/>
    <property type="match status" value="1"/>
</dbReference>
<dbReference type="EMBL" id="BAAAWD010000024">
    <property type="protein sequence ID" value="GAA3036737.1"/>
    <property type="molecule type" value="Genomic_DNA"/>
</dbReference>
<evidence type="ECO:0000256" key="1">
    <source>
        <dbReference type="ARBA" id="ARBA00022679"/>
    </source>
</evidence>
<dbReference type="PROSITE" id="PS00107">
    <property type="entry name" value="PROTEIN_KINASE_ATP"/>
    <property type="match status" value="1"/>
</dbReference>
<feature type="compositionally biased region" description="Polar residues" evidence="6">
    <location>
        <begin position="528"/>
        <end position="542"/>
    </location>
</feature>
<evidence type="ECO:0000256" key="6">
    <source>
        <dbReference type="SAM" id="MobiDB-lite"/>
    </source>
</evidence>
<dbReference type="PANTHER" id="PTHR43289">
    <property type="entry name" value="MITOGEN-ACTIVATED PROTEIN KINASE KINASE KINASE 20-RELATED"/>
    <property type="match status" value="1"/>
</dbReference>
<gene>
    <name evidence="8" type="ORF">GCM10017559_75630</name>
</gene>
<dbReference type="PANTHER" id="PTHR43289:SF34">
    <property type="entry name" value="SERINE_THREONINE-PROTEIN KINASE YBDM-RELATED"/>
    <property type="match status" value="1"/>
</dbReference>
<keyword evidence="4 5" id="KW-0067">ATP-binding</keyword>
<reference evidence="9" key="1">
    <citation type="journal article" date="2019" name="Int. J. Syst. Evol. Microbiol.">
        <title>The Global Catalogue of Microorganisms (GCM) 10K type strain sequencing project: providing services to taxonomists for standard genome sequencing and annotation.</title>
        <authorList>
            <consortium name="The Broad Institute Genomics Platform"/>
            <consortium name="The Broad Institute Genome Sequencing Center for Infectious Disease"/>
            <person name="Wu L."/>
            <person name="Ma J."/>
        </authorList>
    </citation>
    <scope>NUCLEOTIDE SEQUENCE [LARGE SCALE GENOMIC DNA]</scope>
    <source>
        <strain evidence="9">JCM 3106</strain>
    </source>
</reference>
<evidence type="ECO:0000313" key="8">
    <source>
        <dbReference type="EMBL" id="GAA3036737.1"/>
    </source>
</evidence>
<name>A0ABP6LD88_9ACTN</name>
<keyword evidence="1" id="KW-0808">Transferase</keyword>
<dbReference type="InterPro" id="IPR017441">
    <property type="entry name" value="Protein_kinase_ATP_BS"/>
</dbReference>
<keyword evidence="2 5" id="KW-0547">Nucleotide-binding</keyword>
<feature type="domain" description="Protein kinase" evidence="7">
    <location>
        <begin position="22"/>
        <end position="282"/>
    </location>
</feature>
<feature type="compositionally biased region" description="Basic and acidic residues" evidence="6">
    <location>
        <begin position="482"/>
        <end position="506"/>
    </location>
</feature>
<evidence type="ECO:0000259" key="7">
    <source>
        <dbReference type="PROSITE" id="PS50011"/>
    </source>
</evidence>
<keyword evidence="9" id="KW-1185">Reference proteome</keyword>
<dbReference type="SMART" id="SM00220">
    <property type="entry name" value="S_TKc"/>
    <property type="match status" value="1"/>
</dbReference>
<dbReference type="Gene3D" id="3.30.200.20">
    <property type="entry name" value="Phosphorylase Kinase, domain 1"/>
    <property type="match status" value="1"/>
</dbReference>
<protein>
    <recommendedName>
        <fullName evidence="7">Protein kinase domain-containing protein</fullName>
    </recommendedName>
</protein>
<dbReference type="PROSITE" id="PS00108">
    <property type="entry name" value="PROTEIN_KINASE_ST"/>
    <property type="match status" value="1"/>
</dbReference>
<feature type="compositionally biased region" description="Polar residues" evidence="6">
    <location>
        <begin position="566"/>
        <end position="576"/>
    </location>
</feature>
<sequence length="576" mass="58462">MNGMPPGVRPLTVGDPVIIGRYLLLGRLGAGGMGVVYLAEHPQGGVVALKTPHPVHLNDATLRARFAEEVRFSRRVVPFCTAAVVEDGTDRDRPYLVSEYVPGPALSQVVSTHGPLTPDLAYGVALGVAGALVAVHEAGLVHRDLKPANVLLSHTGPRVIDFGIARDVDVLGAHTQAGQVMGSPGWVAPERLTGGLALPASDVFAWGCLIAYAATGHHPFGAGETDVLTRRILVEPPRTASVPALLRPAVEASLTKDPADRPGAADLLGALLAAGGVGDPWDLREAVAEVLAEIWTPVPHTPGAGRRRLTAMPPAPADPSDPSDPSAPSAASRFSPVPPSASSASRVSSAVPSVSPVSPVSSLHDEPSVPAGIARRPRRAAPSRGAYLPQAGFAALATISMAAVTVALAAGGGGGTGSFGDFGVPERVPVVLPAETPSASVFRDRARPPVGRVRTPSPVTPSTVQVTATRTVPPPDVEGDDGDRGGDGGERAPERPRDPGGPRGDGDPPPDCADATARRRGGAGGCPTASNGPRPSFTQIPQTGDGESPSPTPTAPAPSGTTITPVPSSGPSLQIG</sequence>
<evidence type="ECO:0000256" key="4">
    <source>
        <dbReference type="ARBA" id="ARBA00022840"/>
    </source>
</evidence>
<dbReference type="InterPro" id="IPR000719">
    <property type="entry name" value="Prot_kinase_dom"/>
</dbReference>
<dbReference type="SUPFAM" id="SSF56112">
    <property type="entry name" value="Protein kinase-like (PK-like)"/>
    <property type="match status" value="1"/>
</dbReference>
<dbReference type="CDD" id="cd14014">
    <property type="entry name" value="STKc_PknB_like"/>
    <property type="match status" value="1"/>
</dbReference>
<feature type="compositionally biased region" description="Polar residues" evidence="6">
    <location>
        <begin position="460"/>
        <end position="470"/>
    </location>
</feature>
<keyword evidence="3" id="KW-0418">Kinase</keyword>
<comment type="caution">
    <text evidence="8">The sequence shown here is derived from an EMBL/GenBank/DDBJ whole genome shotgun (WGS) entry which is preliminary data.</text>
</comment>
<accession>A0ABP6LD88</accession>
<evidence type="ECO:0000256" key="2">
    <source>
        <dbReference type="ARBA" id="ARBA00022741"/>
    </source>
</evidence>
<feature type="region of interest" description="Disordered" evidence="6">
    <location>
        <begin position="298"/>
        <end position="382"/>
    </location>
</feature>
<evidence type="ECO:0000313" key="9">
    <source>
        <dbReference type="Proteomes" id="UP001499930"/>
    </source>
</evidence>
<evidence type="ECO:0000256" key="5">
    <source>
        <dbReference type="PROSITE-ProRule" id="PRU10141"/>
    </source>
</evidence>
<dbReference type="Proteomes" id="UP001499930">
    <property type="component" value="Unassembled WGS sequence"/>
</dbReference>
<feature type="compositionally biased region" description="Low complexity" evidence="6">
    <location>
        <begin position="320"/>
        <end position="362"/>
    </location>
</feature>